<name>A0A1G4KK41_9SACH</name>
<gene>
    <name evidence="8" type="ORF">LAMI_0H19834G</name>
</gene>
<dbReference type="AlphaFoldDB" id="A0A1G4KK41"/>
<dbReference type="InterPro" id="IPR036570">
    <property type="entry name" value="HORMA_dom_sf"/>
</dbReference>
<dbReference type="PANTHER" id="PTHR13430:SF4">
    <property type="entry name" value="AUTOPHAGY-RELATED PROTEIN 13"/>
    <property type="match status" value="1"/>
</dbReference>
<evidence type="ECO:0000313" key="8">
    <source>
        <dbReference type="EMBL" id="SCV04843.1"/>
    </source>
</evidence>
<dbReference type="InterPro" id="IPR040182">
    <property type="entry name" value="ATG13"/>
</dbReference>
<organism evidence="8 9">
    <name type="scientific">Lachancea mirantina</name>
    <dbReference type="NCBI Taxonomy" id="1230905"/>
    <lineage>
        <taxon>Eukaryota</taxon>
        <taxon>Fungi</taxon>
        <taxon>Dikarya</taxon>
        <taxon>Ascomycota</taxon>
        <taxon>Saccharomycotina</taxon>
        <taxon>Saccharomycetes</taxon>
        <taxon>Saccharomycetales</taxon>
        <taxon>Saccharomycetaceae</taxon>
        <taxon>Lachancea</taxon>
    </lineage>
</organism>
<accession>A0A1G4KK41</accession>
<dbReference type="Pfam" id="PF10033">
    <property type="entry name" value="ATG13"/>
    <property type="match status" value="1"/>
</dbReference>
<dbReference type="Gene3D" id="3.30.900.10">
    <property type="entry name" value="HORMA domain"/>
    <property type="match status" value="1"/>
</dbReference>
<dbReference type="GO" id="GO:1990316">
    <property type="term" value="C:Atg1/ULK1 kinase complex"/>
    <property type="evidence" value="ECO:0007669"/>
    <property type="project" value="InterPro"/>
</dbReference>
<feature type="region of interest" description="Disordered" evidence="6">
    <location>
        <begin position="623"/>
        <end position="644"/>
    </location>
</feature>
<dbReference type="Gene3D" id="6.10.140.1900">
    <property type="match status" value="1"/>
</dbReference>
<reference evidence="9" key="1">
    <citation type="submission" date="2016-03" db="EMBL/GenBank/DDBJ databases">
        <authorList>
            <person name="Devillers H."/>
        </authorList>
    </citation>
    <scope>NUCLEOTIDE SEQUENCE [LARGE SCALE GENOMIC DNA]</scope>
</reference>
<dbReference type="OrthoDB" id="70161at2759"/>
<feature type="compositionally biased region" description="Polar residues" evidence="6">
    <location>
        <begin position="328"/>
        <end position="348"/>
    </location>
</feature>
<feature type="compositionally biased region" description="Low complexity" evidence="6">
    <location>
        <begin position="383"/>
        <end position="396"/>
    </location>
</feature>
<feature type="compositionally biased region" description="Basic and acidic residues" evidence="6">
    <location>
        <begin position="632"/>
        <end position="642"/>
    </location>
</feature>
<evidence type="ECO:0000256" key="2">
    <source>
        <dbReference type="ARBA" id="ARBA00005246"/>
    </source>
</evidence>
<evidence type="ECO:0000256" key="3">
    <source>
        <dbReference type="ARBA" id="ARBA00013801"/>
    </source>
</evidence>
<dbReference type="GO" id="GO:0005829">
    <property type="term" value="C:cytosol"/>
    <property type="evidence" value="ECO:0007669"/>
    <property type="project" value="TreeGrafter"/>
</dbReference>
<dbReference type="GO" id="GO:0034727">
    <property type="term" value="P:piecemeal microautophagy of the nucleus"/>
    <property type="evidence" value="ECO:0007669"/>
    <property type="project" value="TreeGrafter"/>
</dbReference>
<dbReference type="Proteomes" id="UP000191024">
    <property type="component" value="Chromosome H"/>
</dbReference>
<evidence type="ECO:0000256" key="6">
    <source>
        <dbReference type="SAM" id="MobiDB-lite"/>
    </source>
</evidence>
<protein>
    <recommendedName>
        <fullName evidence="3 5">Autophagy-related protein 13</fullName>
    </recommendedName>
</protein>
<proteinExistence type="inferred from homology"/>
<feature type="domain" description="Autophagy-related protein 13 N-terminal" evidence="7">
    <location>
        <begin position="13"/>
        <end position="247"/>
    </location>
</feature>
<evidence type="ECO:0000259" key="7">
    <source>
        <dbReference type="Pfam" id="PF10033"/>
    </source>
</evidence>
<dbReference type="STRING" id="1230905.A0A1G4KK41"/>
<evidence type="ECO:0000256" key="4">
    <source>
        <dbReference type="ARBA" id="ARBA00023006"/>
    </source>
</evidence>
<feature type="compositionally biased region" description="Polar residues" evidence="6">
    <location>
        <begin position="526"/>
        <end position="538"/>
    </location>
</feature>
<dbReference type="PANTHER" id="PTHR13430">
    <property type="match status" value="1"/>
</dbReference>
<feature type="compositionally biased region" description="Polar residues" evidence="6">
    <location>
        <begin position="285"/>
        <end position="301"/>
    </location>
</feature>
<sequence>MTTESDSRLCELIDNFFLKAATVICHSRTSGENFEVGEQEETNKWFNIETRDDATIEEEIKDWVSFDGQKQLQPLVIEVFLDLRDLGPSHSVILRDQDDNPWNVCKGTKKSEIMLERWLIQLEKNPKAPTEETDISEIYRQLVLLFRYLYTLVSLLPANDLNSRLSKPATSQQSFVSVNVKTRILDGSEPIVSKGRVGLSKGIIATYTNMSNETNIPPHLEQRKITPISTVYGSLRISVSYRRDCNFIVVGGDDSSQGPYTGSVEGRLSRSIVSSNNIPMRKLSMNRNRSMSISPNTTLSPNLYIDPSPQRRLSASSRQFQPFKVGSVGSSSTYNVPQGQGSLTRNPSGSSIVAALRGQKSSTGYNNIYGNVFHDSQLEASSIGSGSASKYSSSFGRIRRQSSVRRSDSTERPQRPVKSNESLSGDLIDFMKLLEDKKELKLRNSQVSSVDISNSLIKFQSMKGTNDTLSDDLSMSLSIEQSSNQKRRSSSHSPHLSFSPPMHYSSIPMRLSRSRSISARGDGASDMTSGKSIHSAGSGTRDRQGSLVGRIVEDDDLEEEELLASNARILGDSKGVRSTSPGSVRSISSSFSRSQLPFKSIVNFSNPTTMATPAHAKLHKAVVGNSSQEGEDNTKKADLGHGDDDDDLLFFMSDMNLSK</sequence>
<comment type="similarity">
    <text evidence="2 5">Belongs to the ATG13 family. Fungi subfamily.</text>
</comment>
<dbReference type="EMBL" id="LT598468">
    <property type="protein sequence ID" value="SCV04843.1"/>
    <property type="molecule type" value="Genomic_DNA"/>
</dbReference>
<evidence type="ECO:0000256" key="5">
    <source>
        <dbReference type="RuleBase" id="RU361214"/>
    </source>
</evidence>
<feature type="region of interest" description="Disordered" evidence="6">
    <location>
        <begin position="479"/>
        <end position="544"/>
    </location>
</feature>
<keyword evidence="4 5" id="KW-0072">Autophagy</keyword>
<evidence type="ECO:0000313" key="9">
    <source>
        <dbReference type="Proteomes" id="UP000191024"/>
    </source>
</evidence>
<dbReference type="GO" id="GO:0000423">
    <property type="term" value="P:mitophagy"/>
    <property type="evidence" value="ECO:0007669"/>
    <property type="project" value="TreeGrafter"/>
</dbReference>
<feature type="compositionally biased region" description="Basic and acidic residues" evidence="6">
    <location>
        <begin position="405"/>
        <end position="414"/>
    </location>
</feature>
<feature type="compositionally biased region" description="Low complexity" evidence="6">
    <location>
        <begin position="491"/>
        <end position="503"/>
    </location>
</feature>
<comment type="subcellular location">
    <subcellularLocation>
        <location evidence="1">Preautophagosomal structure</location>
    </subcellularLocation>
</comment>
<feature type="region of interest" description="Disordered" evidence="6">
    <location>
        <begin position="281"/>
        <end position="348"/>
    </location>
</feature>
<dbReference type="InterPro" id="IPR018731">
    <property type="entry name" value="Atg13_N"/>
</dbReference>
<dbReference type="GO" id="GO:0034497">
    <property type="term" value="P:protein localization to phagophore assembly site"/>
    <property type="evidence" value="ECO:0007669"/>
    <property type="project" value="TreeGrafter"/>
</dbReference>
<feature type="compositionally biased region" description="Polar residues" evidence="6">
    <location>
        <begin position="311"/>
        <end position="320"/>
    </location>
</feature>
<feature type="region of interest" description="Disordered" evidence="6">
    <location>
        <begin position="383"/>
        <end position="422"/>
    </location>
</feature>
<keyword evidence="9" id="KW-1185">Reference proteome</keyword>
<evidence type="ECO:0000256" key="1">
    <source>
        <dbReference type="ARBA" id="ARBA00004329"/>
    </source>
</evidence>
<dbReference type="GO" id="GO:0000407">
    <property type="term" value="C:phagophore assembly site"/>
    <property type="evidence" value="ECO:0007669"/>
    <property type="project" value="UniProtKB-SubCell"/>
</dbReference>